<evidence type="ECO:0000256" key="12">
    <source>
        <dbReference type="ARBA" id="ARBA00023170"/>
    </source>
</evidence>
<dbReference type="EC" id="2.7.10.1" evidence="2"/>
<dbReference type="InterPro" id="IPR006211">
    <property type="entry name" value="Furin-like_Cys-rich_dom"/>
</dbReference>
<dbReference type="PANTHER" id="PTHR24416:SF566">
    <property type="entry name" value="EPIDERMAL GROWTH FACTOR RECEPTOR"/>
    <property type="match status" value="1"/>
</dbReference>
<evidence type="ECO:0000256" key="18">
    <source>
        <dbReference type="SAM" id="SignalP"/>
    </source>
</evidence>
<feature type="transmembrane region" description="Helical" evidence="17">
    <location>
        <begin position="851"/>
        <end position="871"/>
    </location>
</feature>
<dbReference type="InterPro" id="IPR032778">
    <property type="entry name" value="GF_recep_IV"/>
</dbReference>
<evidence type="ECO:0000256" key="5">
    <source>
        <dbReference type="ARBA" id="ARBA00022692"/>
    </source>
</evidence>
<dbReference type="OrthoDB" id="6219513at2759"/>
<dbReference type="SMART" id="SM00219">
    <property type="entry name" value="TyrKc"/>
    <property type="match status" value="1"/>
</dbReference>
<feature type="binding site" evidence="15">
    <location>
        <position position="952"/>
    </location>
    <ligand>
        <name>ATP</name>
        <dbReference type="ChEBI" id="CHEBI:30616"/>
    </ligand>
</feature>
<dbReference type="InterPro" id="IPR000494">
    <property type="entry name" value="Rcpt_L-dom"/>
</dbReference>
<dbReference type="EMBL" id="CAJFCV020000001">
    <property type="protein sequence ID" value="CAG9079153.1"/>
    <property type="molecule type" value="Genomic_DNA"/>
</dbReference>
<keyword evidence="7" id="KW-0418">Kinase</keyword>
<reference evidence="20" key="1">
    <citation type="submission" date="2020-09" db="EMBL/GenBank/DDBJ databases">
        <authorList>
            <person name="Kikuchi T."/>
        </authorList>
    </citation>
    <scope>NUCLEOTIDE SEQUENCE</scope>
    <source>
        <strain evidence="20">Ka4C1</strain>
    </source>
</reference>
<dbReference type="InterPro" id="IPR050122">
    <property type="entry name" value="RTK"/>
</dbReference>
<evidence type="ECO:0000256" key="17">
    <source>
        <dbReference type="SAM" id="Phobius"/>
    </source>
</evidence>
<dbReference type="InterPro" id="IPR001245">
    <property type="entry name" value="Ser-Thr/Tyr_kinase_cat_dom"/>
</dbReference>
<evidence type="ECO:0000256" key="7">
    <source>
        <dbReference type="ARBA" id="ARBA00022777"/>
    </source>
</evidence>
<evidence type="ECO:0000256" key="1">
    <source>
        <dbReference type="ARBA" id="ARBA00004479"/>
    </source>
</evidence>
<proteinExistence type="predicted"/>
<dbReference type="FunFam" id="1.10.510.10:FF:000027">
    <property type="entry name" value="Receptor protein-tyrosine kinase"/>
    <property type="match status" value="1"/>
</dbReference>
<dbReference type="InterPro" id="IPR009030">
    <property type="entry name" value="Growth_fac_rcpt_cys_sf"/>
</dbReference>
<dbReference type="PANTHER" id="PTHR24416">
    <property type="entry name" value="TYROSINE-PROTEIN KINASE RECEPTOR"/>
    <property type="match status" value="1"/>
</dbReference>
<evidence type="ECO:0000256" key="4">
    <source>
        <dbReference type="ARBA" id="ARBA00022679"/>
    </source>
</evidence>
<keyword evidence="18" id="KW-0732">Signal</keyword>
<evidence type="ECO:0000256" key="15">
    <source>
        <dbReference type="PROSITE-ProRule" id="PRU10141"/>
    </source>
</evidence>
<dbReference type="InterPro" id="IPR000719">
    <property type="entry name" value="Prot_kinase_dom"/>
</dbReference>
<protein>
    <recommendedName>
        <fullName evidence="2">receptor protein-tyrosine kinase</fullName>
        <ecNumber evidence="2">2.7.10.1</ecNumber>
    </recommendedName>
</protein>
<dbReference type="PRINTS" id="PR00109">
    <property type="entry name" value="TYRKINASE"/>
</dbReference>
<keyword evidence="6 15" id="KW-0547">Nucleotide-binding</keyword>
<dbReference type="InterPro" id="IPR011009">
    <property type="entry name" value="Kinase-like_dom_sf"/>
</dbReference>
<dbReference type="GO" id="GO:0043066">
    <property type="term" value="P:negative regulation of apoptotic process"/>
    <property type="evidence" value="ECO:0007669"/>
    <property type="project" value="TreeGrafter"/>
</dbReference>
<dbReference type="GO" id="GO:0022008">
    <property type="term" value="P:neurogenesis"/>
    <property type="evidence" value="ECO:0007669"/>
    <property type="project" value="TreeGrafter"/>
</dbReference>
<evidence type="ECO:0000256" key="14">
    <source>
        <dbReference type="ARBA" id="ARBA00051243"/>
    </source>
</evidence>
<dbReference type="CDD" id="cd00064">
    <property type="entry name" value="FU"/>
    <property type="match status" value="2"/>
</dbReference>
<keyword evidence="5 17" id="KW-0812">Transmembrane</keyword>
<dbReference type="InterPro" id="IPR036941">
    <property type="entry name" value="Rcpt_L-dom_sf"/>
</dbReference>
<evidence type="ECO:0000256" key="9">
    <source>
        <dbReference type="ARBA" id="ARBA00022989"/>
    </source>
</evidence>
<evidence type="ECO:0000256" key="6">
    <source>
        <dbReference type="ARBA" id="ARBA00022741"/>
    </source>
</evidence>
<keyword evidence="3" id="KW-0597">Phosphoprotein</keyword>
<comment type="catalytic activity">
    <reaction evidence="14">
        <text>L-tyrosyl-[protein] + ATP = O-phospho-L-tyrosyl-[protein] + ADP + H(+)</text>
        <dbReference type="Rhea" id="RHEA:10596"/>
        <dbReference type="Rhea" id="RHEA-COMP:10136"/>
        <dbReference type="Rhea" id="RHEA-COMP:20101"/>
        <dbReference type="ChEBI" id="CHEBI:15378"/>
        <dbReference type="ChEBI" id="CHEBI:30616"/>
        <dbReference type="ChEBI" id="CHEBI:46858"/>
        <dbReference type="ChEBI" id="CHEBI:61978"/>
        <dbReference type="ChEBI" id="CHEBI:456216"/>
        <dbReference type="EC" id="2.7.10.1"/>
    </reaction>
</comment>
<dbReference type="GO" id="GO:0004714">
    <property type="term" value="F:transmembrane receptor protein tyrosine kinase activity"/>
    <property type="evidence" value="ECO:0007669"/>
    <property type="project" value="UniProtKB-EC"/>
</dbReference>
<dbReference type="InterPro" id="IPR020635">
    <property type="entry name" value="Tyr_kinase_cat_dom"/>
</dbReference>
<dbReference type="Gene3D" id="3.80.20.20">
    <property type="entry name" value="Receptor L-domain"/>
    <property type="match status" value="2"/>
</dbReference>
<comment type="caution">
    <text evidence="20">The sequence shown here is derived from an EMBL/GenBank/DDBJ whole genome shotgun (WGS) entry which is preliminary data.</text>
</comment>
<name>A0A811JX10_BURXY</name>
<evidence type="ECO:0000256" key="13">
    <source>
        <dbReference type="ARBA" id="ARBA00023180"/>
    </source>
</evidence>
<dbReference type="GO" id="GO:0005524">
    <property type="term" value="F:ATP binding"/>
    <property type="evidence" value="ECO:0007669"/>
    <property type="project" value="UniProtKB-UniRule"/>
</dbReference>
<keyword evidence="21" id="KW-1185">Reference proteome</keyword>
<keyword evidence="9 17" id="KW-1133">Transmembrane helix</keyword>
<gene>
    <name evidence="20" type="ORF">BXYJ_LOCUS78</name>
</gene>
<dbReference type="Gene3D" id="3.30.200.20">
    <property type="entry name" value="Phosphorylase Kinase, domain 1"/>
    <property type="match status" value="1"/>
</dbReference>
<evidence type="ECO:0000256" key="16">
    <source>
        <dbReference type="SAM" id="MobiDB-lite"/>
    </source>
</evidence>
<keyword evidence="8 15" id="KW-0067">ATP-binding</keyword>
<sequence length="1350" mass="151851">MVAKSLLTLVLLIQSATSIKRALYKDGDTYNLPPQRKFCLGTTNGRTAAGALPNETRYEVLLKSFVRCKRIIGNLEISHISHNDTINDVDVRIDNGTQIVTRRKPFWFLHDLEEITGYILIYNVEIKEIAFPSLKIIWGDKLHEGQAIQLDSNPFLTIVNLPQLREVHHGTIQIRRCPRLCFIRKTVDFGELLGSGSQFRVRFIDEVPPVCPPVVECHPSCNGNCFGPTENQCQTVYRRQCSACSSGQCYQKAGVTHCCDEACLGGCFGDGKDQCVACLDYQEDGRCVTECRGTSRYNSSLMIMQPMPDREKRYYYEKHCVQQCPAGTLIEDRYCVARCSEGKYRDPSGDERHCVPCDGPCPKVCVLTESIDSHNIHQLANCSEIEGNLEILNYVFSPHLPHMKTSQMDKVRPSLVEPLKIQDLNVLKSVKIVTGHVALDGGVKRGSDGPRSLDFLENLEVIEGRTLYFEKYSFYVIGNDNMHALGLKSLRKIANGGISLTKNKNLCFGQTIPYKELFGVKDVVIKENMNQTTCENLGRVCDPTCHPEFGCWGPGPSQCVKCLNFTKDGYCSDKCPTHDGYFISRTDPSDCRPCADECLRCQGPTDSDCLKCRWFEMPKLVGNQLKCVRQCPADTFQHLNRCVKCAPACYQHGCTGNGTHLGAGGCNKCLFAIRNTSQVECLEGETEESVCKENGFVNYHLSLGSLKEKNTKFMCEKCPEECSSCTRSTIDANDCECSKYRLVTPKFQANETIDLPDECTLTCGHGSRIIVNATDKSPVQVCERCNDLCDPDFSCTGPSQFECDQCRVGGVRTEDDVTECLPKCPDYAPFTYQGMCVTEDTEAILARRRNFLIGAVVAGFIVASTVILILVSRCMKYRKKYEKEALMHMPEIPELDRKKLTQRPNMGRFTLISTDELDDPGRNVLGQGAFGIVYAGKWKPAGHSMSIPVAIKAINPSETKNVTENEMLKEAGVMGKVRHEHLLPLVGVCLAKGGLKIITILRPLGSLLKFLQQYKQRLAAKQLVLYQYQISSAMEYLAKKKIVHRDLAARNVLVKTINHVEVTDFGLAQLLQNNENTVVIKEGRVAVKWLALESLRTHVFNERTDVWAFGVTCWEIMTFGEPPYRELQAILQPIANNYNFATEFANLLEKGHRLKQPLNCSQELYEELLNCWLIDPESRPTFRELKTKFESFARAPHLYVQDRQAVSQMESISEQEQRAMIERMLQDSDFENPLELDPSDYGPIKPNRHSENTEETFLPDTPTSSHFGNRNPFGTDRSISVGSRLPRVSDANSMEDEYLQPKNALEPTENGTVYTPVIVNSNPESPSHDYLNDPYQKLLKTQQNETETAF</sequence>
<evidence type="ECO:0000313" key="21">
    <source>
        <dbReference type="Proteomes" id="UP000659654"/>
    </source>
</evidence>
<evidence type="ECO:0000256" key="3">
    <source>
        <dbReference type="ARBA" id="ARBA00022553"/>
    </source>
</evidence>
<feature type="region of interest" description="Disordered" evidence="16">
    <location>
        <begin position="1248"/>
        <end position="1281"/>
    </location>
</feature>
<dbReference type="Pfam" id="PF00757">
    <property type="entry name" value="Furin-like"/>
    <property type="match status" value="1"/>
</dbReference>
<dbReference type="GO" id="GO:0043235">
    <property type="term" value="C:receptor complex"/>
    <property type="evidence" value="ECO:0007669"/>
    <property type="project" value="TreeGrafter"/>
</dbReference>
<evidence type="ECO:0000259" key="19">
    <source>
        <dbReference type="PROSITE" id="PS50011"/>
    </source>
</evidence>
<dbReference type="InterPro" id="IPR006212">
    <property type="entry name" value="Furin_repeat"/>
</dbReference>
<dbReference type="PROSITE" id="PS50011">
    <property type="entry name" value="PROTEIN_KINASE_DOM"/>
    <property type="match status" value="1"/>
</dbReference>
<evidence type="ECO:0000256" key="11">
    <source>
        <dbReference type="ARBA" id="ARBA00023137"/>
    </source>
</evidence>
<dbReference type="Proteomes" id="UP000659654">
    <property type="component" value="Unassembled WGS sequence"/>
</dbReference>
<dbReference type="SMART" id="SM00261">
    <property type="entry name" value="FU"/>
    <property type="match status" value="7"/>
</dbReference>
<evidence type="ECO:0000256" key="10">
    <source>
        <dbReference type="ARBA" id="ARBA00023136"/>
    </source>
</evidence>
<dbReference type="Proteomes" id="UP000582659">
    <property type="component" value="Unassembled WGS sequence"/>
</dbReference>
<dbReference type="GO" id="GO:0038127">
    <property type="term" value="P:ERBB signaling pathway"/>
    <property type="evidence" value="ECO:0007669"/>
    <property type="project" value="UniProtKB-ARBA"/>
</dbReference>
<dbReference type="PROSITE" id="PS00109">
    <property type="entry name" value="PROTEIN_KINASE_TYR"/>
    <property type="match status" value="1"/>
</dbReference>
<dbReference type="SUPFAM" id="SSF52058">
    <property type="entry name" value="L domain-like"/>
    <property type="match status" value="2"/>
</dbReference>
<dbReference type="Gene3D" id="2.10.220.10">
    <property type="entry name" value="Hormone Receptor, Insulin-like Growth Factor Receptor 1, Chain A, domain 2"/>
    <property type="match status" value="3"/>
</dbReference>
<feature type="chain" id="PRO_5032468275" description="receptor protein-tyrosine kinase" evidence="18">
    <location>
        <begin position="19"/>
        <end position="1350"/>
    </location>
</feature>
<dbReference type="Pfam" id="PF07714">
    <property type="entry name" value="PK_Tyr_Ser-Thr"/>
    <property type="match status" value="1"/>
</dbReference>
<accession>A0A811JX10</accession>
<dbReference type="Gene3D" id="1.10.510.10">
    <property type="entry name" value="Transferase(Phosphotransferase) domain 1"/>
    <property type="match status" value="1"/>
</dbReference>
<dbReference type="PROSITE" id="PS00107">
    <property type="entry name" value="PROTEIN_KINASE_ATP"/>
    <property type="match status" value="1"/>
</dbReference>
<dbReference type="SUPFAM" id="SSF57184">
    <property type="entry name" value="Growth factor receptor domain"/>
    <property type="match status" value="2"/>
</dbReference>
<dbReference type="Pfam" id="PF14843">
    <property type="entry name" value="GF_recep_IV"/>
    <property type="match status" value="1"/>
</dbReference>
<dbReference type="InterPro" id="IPR017441">
    <property type="entry name" value="Protein_kinase_ATP_BS"/>
</dbReference>
<feature type="signal peptide" evidence="18">
    <location>
        <begin position="1"/>
        <end position="18"/>
    </location>
</feature>
<dbReference type="SMR" id="A0A811JX10"/>
<keyword evidence="11" id="KW-0829">Tyrosine-protein kinase</keyword>
<dbReference type="GO" id="GO:0009925">
    <property type="term" value="C:basal plasma membrane"/>
    <property type="evidence" value="ECO:0007669"/>
    <property type="project" value="TreeGrafter"/>
</dbReference>
<keyword evidence="12" id="KW-0675">Receptor</keyword>
<organism evidence="20 21">
    <name type="scientific">Bursaphelenchus xylophilus</name>
    <name type="common">Pinewood nematode worm</name>
    <name type="synonym">Aphelenchoides xylophilus</name>
    <dbReference type="NCBI Taxonomy" id="6326"/>
    <lineage>
        <taxon>Eukaryota</taxon>
        <taxon>Metazoa</taxon>
        <taxon>Ecdysozoa</taxon>
        <taxon>Nematoda</taxon>
        <taxon>Chromadorea</taxon>
        <taxon>Rhabditida</taxon>
        <taxon>Tylenchina</taxon>
        <taxon>Tylenchomorpha</taxon>
        <taxon>Aphelenchoidea</taxon>
        <taxon>Aphelenchoididae</taxon>
        <taxon>Bursaphelenchus</taxon>
    </lineage>
</organism>
<evidence type="ECO:0000256" key="2">
    <source>
        <dbReference type="ARBA" id="ARBA00011902"/>
    </source>
</evidence>
<comment type="subcellular location">
    <subcellularLocation>
        <location evidence="1">Membrane</location>
        <topology evidence="1">Single-pass type I membrane protein</topology>
    </subcellularLocation>
</comment>
<evidence type="ECO:0000256" key="8">
    <source>
        <dbReference type="ARBA" id="ARBA00022840"/>
    </source>
</evidence>
<keyword evidence="10 17" id="KW-0472">Membrane</keyword>
<dbReference type="GO" id="GO:0008284">
    <property type="term" value="P:positive regulation of cell population proliferation"/>
    <property type="evidence" value="ECO:0007669"/>
    <property type="project" value="TreeGrafter"/>
</dbReference>
<feature type="domain" description="Protein kinase" evidence="19">
    <location>
        <begin position="919"/>
        <end position="1200"/>
    </location>
</feature>
<keyword evidence="4" id="KW-0808">Transferase</keyword>
<dbReference type="Pfam" id="PF01030">
    <property type="entry name" value="Recep_L_domain"/>
    <property type="match status" value="2"/>
</dbReference>
<evidence type="ECO:0000313" key="20">
    <source>
        <dbReference type="EMBL" id="CAD5207744.1"/>
    </source>
</evidence>
<dbReference type="InterPro" id="IPR008266">
    <property type="entry name" value="Tyr_kinase_AS"/>
</dbReference>
<dbReference type="SUPFAM" id="SSF56112">
    <property type="entry name" value="Protein kinase-like (PK-like)"/>
    <property type="match status" value="1"/>
</dbReference>
<dbReference type="EMBL" id="CAJFDI010000001">
    <property type="protein sequence ID" value="CAD5207744.1"/>
    <property type="molecule type" value="Genomic_DNA"/>
</dbReference>
<keyword evidence="13" id="KW-0325">Glycoprotein</keyword>